<dbReference type="Pfam" id="PF08448">
    <property type="entry name" value="PAS_4"/>
    <property type="match status" value="2"/>
</dbReference>
<keyword evidence="5" id="KW-0808">Transferase</keyword>
<dbReference type="Pfam" id="PF00072">
    <property type="entry name" value="Response_reg"/>
    <property type="match status" value="1"/>
</dbReference>
<evidence type="ECO:0000259" key="11">
    <source>
        <dbReference type="PROSITE" id="PS50112"/>
    </source>
</evidence>
<evidence type="ECO:0000256" key="6">
    <source>
        <dbReference type="ARBA" id="ARBA00023012"/>
    </source>
</evidence>
<evidence type="ECO:0000256" key="1">
    <source>
        <dbReference type="ARBA" id="ARBA00000085"/>
    </source>
</evidence>
<dbReference type="InterPro" id="IPR001789">
    <property type="entry name" value="Sig_transdc_resp-reg_receiver"/>
</dbReference>
<keyword evidence="6" id="KW-0902">Two-component regulatory system</keyword>
<keyword evidence="5" id="KW-0418">Kinase</keyword>
<dbReference type="InterPro" id="IPR000014">
    <property type="entry name" value="PAS"/>
</dbReference>
<dbReference type="InterPro" id="IPR003594">
    <property type="entry name" value="HATPase_dom"/>
</dbReference>
<dbReference type="Pfam" id="PF07228">
    <property type="entry name" value="SpoIIE"/>
    <property type="match status" value="1"/>
</dbReference>
<dbReference type="Pfam" id="PF02518">
    <property type="entry name" value="HATPase_c"/>
    <property type="match status" value="1"/>
</dbReference>
<dbReference type="PROSITE" id="PS50110">
    <property type="entry name" value="RESPONSE_REGULATORY"/>
    <property type="match status" value="1"/>
</dbReference>
<feature type="region of interest" description="Disordered" evidence="8">
    <location>
        <begin position="1"/>
        <end position="20"/>
    </location>
</feature>
<feature type="modified residue" description="4-aspartylphosphate" evidence="7">
    <location>
        <position position="697"/>
    </location>
</feature>
<gene>
    <name evidence="12" type="ORF">GCM10022214_80860</name>
</gene>
<reference evidence="13" key="1">
    <citation type="journal article" date="2019" name="Int. J. Syst. Evol. Microbiol.">
        <title>The Global Catalogue of Microorganisms (GCM) 10K type strain sequencing project: providing services to taxonomists for standard genome sequencing and annotation.</title>
        <authorList>
            <consortium name="The Broad Institute Genomics Platform"/>
            <consortium name="The Broad Institute Genome Sequencing Center for Infectious Disease"/>
            <person name="Wu L."/>
            <person name="Ma J."/>
        </authorList>
    </citation>
    <scope>NUCLEOTIDE SEQUENCE [LARGE SCALE GENOMIC DNA]</scope>
    <source>
        <strain evidence="13">JCM 16702</strain>
    </source>
</reference>
<dbReference type="SUPFAM" id="SSF55781">
    <property type="entry name" value="GAF domain-like"/>
    <property type="match status" value="1"/>
</dbReference>
<evidence type="ECO:0000256" key="7">
    <source>
        <dbReference type="PROSITE-ProRule" id="PRU00169"/>
    </source>
</evidence>
<dbReference type="Pfam" id="PF00512">
    <property type="entry name" value="HisKA"/>
    <property type="match status" value="1"/>
</dbReference>
<dbReference type="InterPro" id="IPR036097">
    <property type="entry name" value="HisK_dim/P_sf"/>
</dbReference>
<dbReference type="SUPFAM" id="SSF55785">
    <property type="entry name" value="PYP-like sensor domain (PAS domain)"/>
    <property type="match status" value="2"/>
</dbReference>
<dbReference type="SMART" id="SM00331">
    <property type="entry name" value="PP2C_SIG"/>
    <property type="match status" value="1"/>
</dbReference>
<dbReference type="PANTHER" id="PTHR43547">
    <property type="entry name" value="TWO-COMPONENT HISTIDINE KINASE"/>
    <property type="match status" value="1"/>
</dbReference>
<dbReference type="PRINTS" id="PR00344">
    <property type="entry name" value="BCTRLSENSOR"/>
</dbReference>
<dbReference type="InterPro" id="IPR036457">
    <property type="entry name" value="PPM-type-like_dom_sf"/>
</dbReference>
<dbReference type="SMART" id="SM00387">
    <property type="entry name" value="HATPase_c"/>
    <property type="match status" value="1"/>
</dbReference>
<accession>A0ABP7X258</accession>
<feature type="compositionally biased region" description="Basic and acidic residues" evidence="8">
    <location>
        <begin position="1"/>
        <end position="17"/>
    </location>
</feature>
<dbReference type="Gene3D" id="3.40.50.2300">
    <property type="match status" value="1"/>
</dbReference>
<dbReference type="EMBL" id="BAAAZG010000069">
    <property type="protein sequence ID" value="GAA4102728.1"/>
    <property type="molecule type" value="Genomic_DNA"/>
</dbReference>
<feature type="region of interest" description="Disordered" evidence="8">
    <location>
        <begin position="612"/>
        <end position="640"/>
    </location>
</feature>
<evidence type="ECO:0000256" key="2">
    <source>
        <dbReference type="ARBA" id="ARBA00004236"/>
    </source>
</evidence>
<comment type="subcellular location">
    <subcellularLocation>
        <location evidence="2">Cell membrane</location>
    </subcellularLocation>
</comment>
<evidence type="ECO:0000256" key="5">
    <source>
        <dbReference type="ARBA" id="ARBA00022777"/>
    </source>
</evidence>
<dbReference type="CDD" id="cd00082">
    <property type="entry name" value="HisKA"/>
    <property type="match status" value="1"/>
</dbReference>
<dbReference type="SMART" id="SM00388">
    <property type="entry name" value="HisKA"/>
    <property type="match status" value="1"/>
</dbReference>
<name>A0ABP7X258_9ACTN</name>
<dbReference type="InterPro" id="IPR001932">
    <property type="entry name" value="PPM-type_phosphatase-like_dom"/>
</dbReference>
<dbReference type="CDD" id="cd16936">
    <property type="entry name" value="HATPase_RsbW-like"/>
    <property type="match status" value="1"/>
</dbReference>
<evidence type="ECO:0000313" key="12">
    <source>
        <dbReference type="EMBL" id="GAA4102728.1"/>
    </source>
</evidence>
<dbReference type="InterPro" id="IPR011006">
    <property type="entry name" value="CheY-like_superfamily"/>
</dbReference>
<keyword evidence="4 7" id="KW-0597">Phosphoprotein</keyword>
<dbReference type="Proteomes" id="UP001500683">
    <property type="component" value="Unassembled WGS sequence"/>
</dbReference>
<organism evidence="12 13">
    <name type="scientific">Actinomadura miaoliensis</name>
    <dbReference type="NCBI Taxonomy" id="430685"/>
    <lineage>
        <taxon>Bacteria</taxon>
        <taxon>Bacillati</taxon>
        <taxon>Actinomycetota</taxon>
        <taxon>Actinomycetes</taxon>
        <taxon>Streptosporangiales</taxon>
        <taxon>Thermomonosporaceae</taxon>
        <taxon>Actinomadura</taxon>
    </lineage>
</organism>
<dbReference type="InterPro" id="IPR013656">
    <property type="entry name" value="PAS_4"/>
</dbReference>
<dbReference type="CDD" id="cd16922">
    <property type="entry name" value="HATPase_EvgS-ArcB-TorS-like"/>
    <property type="match status" value="1"/>
</dbReference>
<dbReference type="EC" id="2.7.13.3" evidence="3"/>
<comment type="catalytic activity">
    <reaction evidence="1">
        <text>ATP + protein L-histidine = ADP + protein N-phospho-L-histidine.</text>
        <dbReference type="EC" id="2.7.13.3"/>
    </reaction>
</comment>
<evidence type="ECO:0000256" key="8">
    <source>
        <dbReference type="SAM" id="MobiDB-lite"/>
    </source>
</evidence>
<comment type="caution">
    <text evidence="12">The sequence shown here is derived from an EMBL/GenBank/DDBJ whole genome shotgun (WGS) entry which is preliminary data.</text>
</comment>
<feature type="domain" description="Response regulatory" evidence="10">
    <location>
        <begin position="648"/>
        <end position="764"/>
    </location>
</feature>
<dbReference type="CDD" id="cd00130">
    <property type="entry name" value="PAS"/>
    <property type="match status" value="1"/>
</dbReference>
<dbReference type="SUPFAM" id="SSF52172">
    <property type="entry name" value="CheY-like"/>
    <property type="match status" value="1"/>
</dbReference>
<proteinExistence type="predicted"/>
<dbReference type="InterPro" id="IPR005467">
    <property type="entry name" value="His_kinase_dom"/>
</dbReference>
<dbReference type="Gene3D" id="3.30.450.20">
    <property type="entry name" value="PAS domain"/>
    <property type="match status" value="2"/>
</dbReference>
<dbReference type="NCBIfam" id="TIGR00229">
    <property type="entry name" value="sensory_box"/>
    <property type="match status" value="1"/>
</dbReference>
<dbReference type="InterPro" id="IPR035965">
    <property type="entry name" value="PAS-like_dom_sf"/>
</dbReference>
<dbReference type="Pfam" id="PF13581">
    <property type="entry name" value="HATPase_c_2"/>
    <property type="match status" value="1"/>
</dbReference>
<sequence length="1397" mass="150759">MAPSGDAERESPARTEADVFATGGEAGRDLAMVDWAATPLGPPDGWPQSLQTAVSILLSSRFPMWMAWGPELTFFCNAAYRRDTLGRKYPWALGRQAREVWAEIWDDIGPRIDTVLTSGEATWDEALLLFLERSGYPEETYHTFSYSPLRDDSGAVVGMLCVVREDTERVIGARRMATLRDLGSDPSVVRTEQEVLTFADRQLGRNRRDLPFTLTYLFDDEGGARLAGASGIPSGHPAAPATLRADDPDAVWPASTLLQGESALVPLDGGPFAGLPTGDWTEPPTYALVVPLRQQGGTPYGFLVAALNRYRPLDDGYRGFVELAAGHVAAGIASARSYQAQQRRAEELAELDRAKTTFFSNISHEFRTPLTLIMGPVEELRGRLAGADPHVREELEAIRRNGLRLGKLVNTLLDFSRIEAGRMRAAYEPVDLAAATAELASVFRSAIEKAGLAFDVDCPPLPEPVYLDRGMWEKVVLNLLSNALKFTFEGSVRVSARAEGDHAVVTVADTGVGVPEHEMPRLFERFHRIQNARSRSNEGSGIGLALVKELVGLHGGTITAASTENQGTTFTVRLPFGHAHLPPDALVDAESTATVTATADPFIQEALRWLPSPGTDAHEQGSGPGHDDVTSGTDTEPAAGAVRGLPARVLIADDNADMREYLTRLLRGAGHQVSAVTDGQAALEAARAQAPDLIVSDVMMPRLDGLQLVAALRADARTAGTPVLLLSARAGQEASIEGLAAGADDYLVKPFSAAELLARVQANVELARLRTHHARWRTALVDSLQEAFFVCDEHGAVIEINAAFTRILGYGTEGLPYGPLHPWWPAADTDAEAHRQVADAFAGLVQRERGTFTVPVTHRDGHRLWIAVAFNQVEDPHTGRRVIVGTFRDVTAEHYTVQRESALAALSMRLSQADDLTDALRGALEELKGVWQATSVVAATFDGGEQPQLTATDPGLRWDDLPADRRETLTGLRTRPLLTPVVNGSGGAGIALEHPRGLLTVWIDLGEKRPFTDQDQTLLALLAGHLGQGLHRVHQIDQQRETALALQRAILGPSRLPRGFAVRYEPAARPLEVGGDWYDTVPLPDGRIGIVVGDCVGRGLGAATVMGQLRSACRALLMRDPRPDQALVALDHFAATIPGAMGSTIFCGVLDPDTGRLTYSSAGHPPGIIVHPDRTIHLLDQGRAAPLAVRPGTPRPSAEHTLPARATLLIYTDGLVERRRRPLTEGIGQAGEAVQEGRDTGIDELASHVMTRLAPADGYDDDVALLLYRHPAPLDMTFPAEATQLAPVRKAVRGWLGQCDLPPQTIQNVLVALGEACANAIEHGHRHAGGDLVRLRAEALVDHLRVTVADTGRWKPPQPKADNHRGRGLTLMRALMQHVTITPGPDGTTVTMDTRIA</sequence>
<dbReference type="InterPro" id="IPR003661">
    <property type="entry name" value="HisK_dim/P_dom"/>
</dbReference>
<feature type="domain" description="PAS" evidence="11">
    <location>
        <begin position="780"/>
        <end position="815"/>
    </location>
</feature>
<dbReference type="InterPro" id="IPR036890">
    <property type="entry name" value="HATPase_C_sf"/>
</dbReference>
<dbReference type="Gene3D" id="3.30.565.10">
    <property type="entry name" value="Histidine kinase-like ATPase, C-terminal domain"/>
    <property type="match status" value="2"/>
</dbReference>
<dbReference type="SUPFAM" id="SSF47384">
    <property type="entry name" value="Homodimeric domain of signal transducing histidine kinase"/>
    <property type="match status" value="1"/>
</dbReference>
<evidence type="ECO:0000259" key="9">
    <source>
        <dbReference type="PROSITE" id="PS50109"/>
    </source>
</evidence>
<dbReference type="InterPro" id="IPR004358">
    <property type="entry name" value="Sig_transdc_His_kin-like_C"/>
</dbReference>
<evidence type="ECO:0000256" key="3">
    <source>
        <dbReference type="ARBA" id="ARBA00012438"/>
    </source>
</evidence>
<dbReference type="InterPro" id="IPR029016">
    <property type="entry name" value="GAF-like_dom_sf"/>
</dbReference>
<dbReference type="Gene3D" id="1.10.287.130">
    <property type="match status" value="1"/>
</dbReference>
<evidence type="ECO:0000256" key="4">
    <source>
        <dbReference type="ARBA" id="ARBA00022553"/>
    </source>
</evidence>
<keyword evidence="13" id="KW-1185">Reference proteome</keyword>
<dbReference type="PROSITE" id="PS50112">
    <property type="entry name" value="PAS"/>
    <property type="match status" value="1"/>
</dbReference>
<dbReference type="PROSITE" id="PS50109">
    <property type="entry name" value="HIS_KIN"/>
    <property type="match status" value="1"/>
</dbReference>
<protein>
    <recommendedName>
        <fullName evidence="3">histidine kinase</fullName>
        <ecNumber evidence="3">2.7.13.3</ecNumber>
    </recommendedName>
</protein>
<dbReference type="SUPFAM" id="SSF55874">
    <property type="entry name" value="ATPase domain of HSP90 chaperone/DNA topoisomerase II/histidine kinase"/>
    <property type="match status" value="2"/>
</dbReference>
<evidence type="ECO:0000313" key="13">
    <source>
        <dbReference type="Proteomes" id="UP001500683"/>
    </source>
</evidence>
<feature type="domain" description="Histidine kinase" evidence="9">
    <location>
        <begin position="361"/>
        <end position="578"/>
    </location>
</feature>
<dbReference type="PANTHER" id="PTHR43547:SF2">
    <property type="entry name" value="HYBRID SIGNAL TRANSDUCTION HISTIDINE KINASE C"/>
    <property type="match status" value="1"/>
</dbReference>
<dbReference type="SMART" id="SM00448">
    <property type="entry name" value="REC"/>
    <property type="match status" value="1"/>
</dbReference>
<evidence type="ECO:0000259" key="10">
    <source>
        <dbReference type="PROSITE" id="PS50110"/>
    </source>
</evidence>
<dbReference type="Gene3D" id="3.60.40.10">
    <property type="entry name" value="PPM-type phosphatase domain"/>
    <property type="match status" value="1"/>
</dbReference>
<dbReference type="Gene3D" id="3.30.450.40">
    <property type="match status" value="1"/>
</dbReference>